<comment type="pathway">
    <text evidence="3">Sulfur metabolism; hydrogen sulfide biosynthesis; hydrogen sulfide from sulfite (NADPH route): step 1/1.</text>
</comment>
<dbReference type="EC" id="1.8.1.2" evidence="4"/>
<dbReference type="InterPro" id="IPR023173">
    <property type="entry name" value="NADPH_Cyt_P450_Rdtase_alpha"/>
</dbReference>
<evidence type="ECO:0000256" key="11">
    <source>
        <dbReference type="ARBA" id="ARBA00022857"/>
    </source>
</evidence>
<comment type="catalytic activity">
    <reaction evidence="16">
        <text>2 oxidized [cytochrome P450] + NADPH = 2 reduced [cytochrome P450] + NADP(+) + H(+)</text>
        <dbReference type="Rhea" id="RHEA:24040"/>
        <dbReference type="Rhea" id="RHEA-COMP:14627"/>
        <dbReference type="Rhea" id="RHEA-COMP:14628"/>
        <dbReference type="ChEBI" id="CHEBI:15378"/>
        <dbReference type="ChEBI" id="CHEBI:55376"/>
        <dbReference type="ChEBI" id="CHEBI:57783"/>
        <dbReference type="ChEBI" id="CHEBI:58349"/>
        <dbReference type="ChEBI" id="CHEBI:60344"/>
        <dbReference type="EC" id="1.6.2.4"/>
    </reaction>
</comment>
<dbReference type="AlphaFoldDB" id="A0A072PHF9"/>
<evidence type="ECO:0000259" key="19">
    <source>
        <dbReference type="PROSITE" id="PS51384"/>
    </source>
</evidence>
<dbReference type="GO" id="GO:0010181">
    <property type="term" value="F:FMN binding"/>
    <property type="evidence" value="ECO:0007669"/>
    <property type="project" value="TreeGrafter"/>
</dbReference>
<dbReference type="Pfam" id="PF00667">
    <property type="entry name" value="FAD_binding_1"/>
    <property type="match status" value="1"/>
</dbReference>
<comment type="caution">
    <text evidence="20">The sequence shown here is derived from an EMBL/GenBank/DDBJ whole genome shotgun (WGS) entry which is preliminary data.</text>
</comment>
<dbReference type="PRINTS" id="PR00371">
    <property type="entry name" value="FPNCR"/>
</dbReference>
<name>A0A072PHF9_9EURO</name>
<evidence type="ECO:0000256" key="5">
    <source>
        <dbReference type="ARBA" id="ARBA00022448"/>
    </source>
</evidence>
<evidence type="ECO:0000313" key="21">
    <source>
        <dbReference type="Proteomes" id="UP000027920"/>
    </source>
</evidence>
<dbReference type="GO" id="GO:0016903">
    <property type="term" value="F:oxidoreductase activity, acting on the aldehyde or oxo group of donors"/>
    <property type="evidence" value="ECO:0007669"/>
    <property type="project" value="InterPro"/>
</dbReference>
<dbReference type="Pfam" id="PF01558">
    <property type="entry name" value="POR"/>
    <property type="match status" value="1"/>
</dbReference>
<comment type="catalytic activity">
    <reaction evidence="17">
        <text>hydrogen sulfide + 3 NADP(+) + 3 H2O = sulfite + 3 NADPH + 4 H(+)</text>
        <dbReference type="Rhea" id="RHEA:13801"/>
        <dbReference type="ChEBI" id="CHEBI:15377"/>
        <dbReference type="ChEBI" id="CHEBI:15378"/>
        <dbReference type="ChEBI" id="CHEBI:17359"/>
        <dbReference type="ChEBI" id="CHEBI:29919"/>
        <dbReference type="ChEBI" id="CHEBI:57783"/>
        <dbReference type="ChEBI" id="CHEBI:58349"/>
        <dbReference type="EC" id="1.8.1.2"/>
    </reaction>
</comment>
<dbReference type="InterPro" id="IPR017927">
    <property type="entry name" value="FAD-bd_FR_type"/>
</dbReference>
<dbReference type="Proteomes" id="UP000027920">
    <property type="component" value="Unassembled WGS sequence"/>
</dbReference>
<dbReference type="Gene3D" id="3.40.920.10">
    <property type="entry name" value="Pyruvate-ferredoxin oxidoreductase, PFOR, domain III"/>
    <property type="match status" value="1"/>
</dbReference>
<dbReference type="EMBL" id="AMGV01000003">
    <property type="protein sequence ID" value="KEF59579.1"/>
    <property type="molecule type" value="Genomic_DNA"/>
</dbReference>
<evidence type="ECO:0000256" key="9">
    <source>
        <dbReference type="ARBA" id="ARBA00022723"/>
    </source>
</evidence>
<gene>
    <name evidence="20" type="ORF">A1O9_04424</name>
</gene>
<dbReference type="GO" id="GO:0046872">
    <property type="term" value="F:metal ion binding"/>
    <property type="evidence" value="ECO:0007669"/>
    <property type="project" value="UniProtKB-KW"/>
</dbReference>
<dbReference type="Gene3D" id="3.40.50.80">
    <property type="entry name" value="Nucleotide-binding domain of ferredoxin-NADP reductase (FNR) module"/>
    <property type="match status" value="1"/>
</dbReference>
<dbReference type="Gene3D" id="1.20.990.10">
    <property type="entry name" value="NADPH-cytochrome p450 Reductase, Chain A, domain 3"/>
    <property type="match status" value="1"/>
</dbReference>
<evidence type="ECO:0000256" key="15">
    <source>
        <dbReference type="ARBA" id="ARBA00023014"/>
    </source>
</evidence>
<dbReference type="FunFam" id="3.40.50.970:FF:000052">
    <property type="entry name" value="Sulfite reductase [NADPH] flavoprotein component"/>
    <property type="match status" value="1"/>
</dbReference>
<evidence type="ECO:0000313" key="20">
    <source>
        <dbReference type="EMBL" id="KEF59579.1"/>
    </source>
</evidence>
<dbReference type="InterPro" id="IPR002869">
    <property type="entry name" value="Pyrv_flavodox_OxRed_cen"/>
</dbReference>
<dbReference type="GO" id="GO:0051539">
    <property type="term" value="F:4 iron, 4 sulfur cluster binding"/>
    <property type="evidence" value="ECO:0007669"/>
    <property type="project" value="UniProtKB-KW"/>
</dbReference>
<dbReference type="InterPro" id="IPR001433">
    <property type="entry name" value="OxRdtase_FAD/NAD-bd"/>
</dbReference>
<evidence type="ECO:0000256" key="3">
    <source>
        <dbReference type="ARBA" id="ARBA00004774"/>
    </source>
</evidence>
<dbReference type="CDD" id="cd06207">
    <property type="entry name" value="CyPoR_like"/>
    <property type="match status" value="1"/>
</dbReference>
<dbReference type="STRING" id="1182545.A0A072PHF9"/>
<dbReference type="FunFam" id="1.20.990.10:FF:000010">
    <property type="entry name" value="Sulfite reductase [NADPH] flavoprotein component"/>
    <property type="match status" value="1"/>
</dbReference>
<dbReference type="PANTHER" id="PTHR19384">
    <property type="entry name" value="NITRIC OXIDE SYNTHASE-RELATED"/>
    <property type="match status" value="1"/>
</dbReference>
<dbReference type="Pfam" id="PF00175">
    <property type="entry name" value="NAD_binding_1"/>
    <property type="match status" value="1"/>
</dbReference>
<dbReference type="GeneID" id="25279356"/>
<evidence type="ECO:0000256" key="16">
    <source>
        <dbReference type="ARBA" id="ARBA00049342"/>
    </source>
</evidence>
<keyword evidence="13" id="KW-0560">Oxidoreductase</keyword>
<evidence type="ECO:0000256" key="10">
    <source>
        <dbReference type="ARBA" id="ARBA00022827"/>
    </source>
</evidence>
<dbReference type="SUPFAM" id="SSF63380">
    <property type="entry name" value="Riboflavin synthase domain-like"/>
    <property type="match status" value="1"/>
</dbReference>
<keyword evidence="10" id="KW-0274">FAD</keyword>
<keyword evidence="9" id="KW-0479">Metal-binding</keyword>
<dbReference type="GO" id="GO:0005829">
    <property type="term" value="C:cytosol"/>
    <property type="evidence" value="ECO:0007669"/>
    <property type="project" value="TreeGrafter"/>
</dbReference>
<evidence type="ECO:0000256" key="12">
    <source>
        <dbReference type="ARBA" id="ARBA00022982"/>
    </source>
</evidence>
<dbReference type="FunFam" id="3.40.50.920:FF:000007">
    <property type="entry name" value="Pyruvate:ferredoxin (Flavodoxin) oxidoreductase"/>
    <property type="match status" value="1"/>
</dbReference>
<keyword evidence="8" id="KW-0288">FMN</keyword>
<evidence type="ECO:0000256" key="14">
    <source>
        <dbReference type="ARBA" id="ARBA00023004"/>
    </source>
</evidence>
<dbReference type="Gene3D" id="3.40.50.920">
    <property type="match status" value="1"/>
</dbReference>
<dbReference type="RefSeq" id="XP_013262169.1">
    <property type="nucleotide sequence ID" value="XM_013406715.1"/>
</dbReference>
<dbReference type="InterPro" id="IPR019752">
    <property type="entry name" value="Pyrv/ketoisovalerate_OxRed_cat"/>
</dbReference>
<reference evidence="20 21" key="1">
    <citation type="submission" date="2013-03" db="EMBL/GenBank/DDBJ databases">
        <title>The Genome Sequence of Exophiala aquamarina CBS 119918.</title>
        <authorList>
            <consortium name="The Broad Institute Genomics Platform"/>
            <person name="Cuomo C."/>
            <person name="de Hoog S."/>
            <person name="Gorbushina A."/>
            <person name="Walker B."/>
            <person name="Young S.K."/>
            <person name="Zeng Q."/>
            <person name="Gargeya S."/>
            <person name="Fitzgerald M."/>
            <person name="Haas B."/>
            <person name="Abouelleil A."/>
            <person name="Allen A.W."/>
            <person name="Alvarado L."/>
            <person name="Arachchi H.M."/>
            <person name="Berlin A.M."/>
            <person name="Chapman S.B."/>
            <person name="Gainer-Dewar J."/>
            <person name="Goldberg J."/>
            <person name="Griggs A."/>
            <person name="Gujja S."/>
            <person name="Hansen M."/>
            <person name="Howarth C."/>
            <person name="Imamovic A."/>
            <person name="Ireland A."/>
            <person name="Larimer J."/>
            <person name="McCowan C."/>
            <person name="Murphy C."/>
            <person name="Pearson M."/>
            <person name="Poon T.W."/>
            <person name="Priest M."/>
            <person name="Roberts A."/>
            <person name="Saif S."/>
            <person name="Shea T."/>
            <person name="Sisk P."/>
            <person name="Sykes S."/>
            <person name="Wortman J."/>
            <person name="Nusbaum C."/>
            <person name="Birren B."/>
        </authorList>
    </citation>
    <scope>NUCLEOTIDE SEQUENCE [LARGE SCALE GENOMIC DNA]</scope>
    <source>
        <strain evidence="20 21">CBS 119918</strain>
    </source>
</reference>
<keyword evidence="7" id="KW-0285">Flavoprotein</keyword>
<dbReference type="GO" id="GO:0050660">
    <property type="term" value="F:flavin adenine dinucleotide binding"/>
    <property type="evidence" value="ECO:0007669"/>
    <property type="project" value="TreeGrafter"/>
</dbReference>
<dbReference type="GO" id="GO:0000103">
    <property type="term" value="P:sulfate assimilation"/>
    <property type="evidence" value="ECO:0007669"/>
    <property type="project" value="EnsemblFungi"/>
</dbReference>
<keyword evidence="12" id="KW-0249">Electron transport</keyword>
<dbReference type="SUPFAM" id="SSF52922">
    <property type="entry name" value="TK C-terminal domain-like"/>
    <property type="match status" value="1"/>
</dbReference>
<dbReference type="PANTHER" id="PTHR19384:SF109">
    <property type="entry name" value="SULFITE REDUCTASE [NADPH] FLAVOPROTEIN COMPONENT"/>
    <property type="match status" value="1"/>
</dbReference>
<keyword evidence="21" id="KW-1185">Reference proteome</keyword>
<evidence type="ECO:0000256" key="4">
    <source>
        <dbReference type="ARBA" id="ARBA00012604"/>
    </source>
</evidence>
<dbReference type="Gene3D" id="3.40.50.970">
    <property type="match status" value="1"/>
</dbReference>
<evidence type="ECO:0000256" key="6">
    <source>
        <dbReference type="ARBA" id="ARBA00022485"/>
    </source>
</evidence>
<dbReference type="InterPro" id="IPR009014">
    <property type="entry name" value="Transketo_C/PFOR_II"/>
</dbReference>
<keyword evidence="15" id="KW-0411">Iron-sulfur</keyword>
<organism evidence="20 21">
    <name type="scientific">Exophiala aquamarina CBS 119918</name>
    <dbReference type="NCBI Taxonomy" id="1182545"/>
    <lineage>
        <taxon>Eukaryota</taxon>
        <taxon>Fungi</taxon>
        <taxon>Dikarya</taxon>
        <taxon>Ascomycota</taxon>
        <taxon>Pezizomycotina</taxon>
        <taxon>Eurotiomycetes</taxon>
        <taxon>Chaetothyriomycetidae</taxon>
        <taxon>Chaetothyriales</taxon>
        <taxon>Herpotrichiellaceae</taxon>
        <taxon>Exophiala</taxon>
    </lineage>
</organism>
<dbReference type="OrthoDB" id="1856718at2759"/>
<dbReference type="InterPro" id="IPR033412">
    <property type="entry name" value="PFOR_II"/>
</dbReference>
<dbReference type="InterPro" id="IPR001709">
    <property type="entry name" value="Flavoprot_Pyr_Nucl_cyt_Rdtase"/>
</dbReference>
<dbReference type="Gene3D" id="2.40.30.10">
    <property type="entry name" value="Translation factors"/>
    <property type="match status" value="1"/>
</dbReference>
<sequence length="1055" mass="116173">MAPVHSNSLPFGQTPPLASISGPTYVTAQTLVQQVAYTLSDKVFSYSPESFDLDVAAKAWSDARETNANGYETAIQSMQLRSGAGSIALGYMFSKDFDLKKRHIPQGLLASSAALSFLRPALDQLSLLYSVSNPFVAHVAALDYDGAKDGGLVSDYVSALSTAEDLGLGLVSTLSAYEAQHMSLLATLLAQDLPTLHIYDGLRTARDTTRVIDILDKSGLAATYDAILKSISDEERKHLSLEGKALRTLRALNDELGTDYKPFEYSGHTAPETVLVTFGSTEGSLASQAVNYLAKSGNKVGTINVRLYRPFAEEQFLKLLPPSVRVIGVLGQVNDAQAVQEAGIHSQLYDDVLAAVSYGASAHNAPRVQDLKYSRNKRWIPSAIAQTFQILSGKPGTEQDITSFLDNTVQQYTFWNTDDALSAPAANLLAQALATDSSQNVTVHTTHDNLVQGGIHRIDIRKSPTSLDASYPITSANAVVITELKLLSDVDVLKSLQAGGKIILILPGVKDEDVEKKLPVQFKKTVAESGISLYLINPANTSLTVDNRETESLRLQTAFIRVALRSSEEVGLQKVAKVNGYFSLDSIVTDLEKTLREVEVPKEWAELEIDGQQQLLAVDITANSFASFDKTEEEPPSMLRNWQKAAKGLLFKEAYNTSNSLRPDLPTKTFTVHVKENRRLTPLTYDRNIFHIEFDLGTSGLKYDIGEALGIHAENNHDDVMNFIKWYGLNADDVVEVSSREDPAVFENRTVYQALMQNVDIFGRPPKKFYEALADFADDATEKRSLLTLAGPEGFKEFQRRAEVDTVTFADVLLEFPSAHPSVHDIVRIVSPMKRREYSIASCQAVTPTSVALMVVVVNWVDPKGRDRFGQATKYLSELKVGAPITVSVKPSVMKLPPKSTQPIIMAGLGTGLAPFRAFVQHRALEKSQGKEIGAVLLYMGSRHQREEYCYGEEWEAYQAAGVITLLGRAFSRDQPQKIYIQDRMRQTLEQITQSYIKDEGAFYLCGPTWPVPDVTKVLEEAIAVDAKASGAKKVDPSREIMRLKDEGRYVLEVY</sequence>
<evidence type="ECO:0000256" key="13">
    <source>
        <dbReference type="ARBA" id="ARBA00023002"/>
    </source>
</evidence>
<dbReference type="InterPro" id="IPR017938">
    <property type="entry name" value="Riboflavin_synthase-like_b-brl"/>
</dbReference>
<comment type="cofactor">
    <cofactor evidence="2">
        <name>FAD</name>
        <dbReference type="ChEBI" id="CHEBI:57692"/>
    </cofactor>
</comment>
<dbReference type="GO" id="GO:0004783">
    <property type="term" value="F:sulfite reductase (NADPH) activity"/>
    <property type="evidence" value="ECO:0007669"/>
    <property type="project" value="UniProtKB-EC"/>
</dbReference>
<keyword evidence="11" id="KW-0521">NADP</keyword>
<dbReference type="GO" id="GO:0009337">
    <property type="term" value="C:sulfite reductase complex (NADPH)"/>
    <property type="evidence" value="ECO:0007669"/>
    <property type="project" value="EnsemblFungi"/>
</dbReference>
<evidence type="ECO:0000256" key="17">
    <source>
        <dbReference type="ARBA" id="ARBA00052219"/>
    </source>
</evidence>
<keyword evidence="14" id="KW-0408">Iron</keyword>
<comment type="cofactor">
    <cofactor evidence="1">
        <name>FMN</name>
        <dbReference type="ChEBI" id="CHEBI:58210"/>
    </cofactor>
</comment>
<accession>A0A072PHF9</accession>
<dbReference type="PROSITE" id="PS51384">
    <property type="entry name" value="FAD_FR"/>
    <property type="match status" value="1"/>
</dbReference>
<evidence type="ECO:0000256" key="8">
    <source>
        <dbReference type="ARBA" id="ARBA00022643"/>
    </source>
</evidence>
<dbReference type="VEuPathDB" id="FungiDB:A1O9_04424"/>
<dbReference type="FunFam" id="3.40.50.80:FF:000011">
    <property type="entry name" value="Sulfite reductase flavoprotein component"/>
    <property type="match status" value="1"/>
</dbReference>
<proteinExistence type="predicted"/>
<comment type="function">
    <text evidence="18">This enzyme catalyzes the 6-electron reduction of sulfite to sulfide. This is one of several activities required for the biosynthesis of L-cysteine from sulfate.</text>
</comment>
<dbReference type="SUPFAM" id="SSF53323">
    <property type="entry name" value="Pyruvate-ferredoxin oxidoreductase, PFOR, domain III"/>
    <property type="match status" value="1"/>
</dbReference>
<evidence type="ECO:0000256" key="18">
    <source>
        <dbReference type="ARBA" id="ARBA00059320"/>
    </source>
</evidence>
<dbReference type="SUPFAM" id="SSF52343">
    <property type="entry name" value="Ferredoxin reductase-like, C-terminal NADP-linked domain"/>
    <property type="match status" value="1"/>
</dbReference>
<evidence type="ECO:0000256" key="2">
    <source>
        <dbReference type="ARBA" id="ARBA00001974"/>
    </source>
</evidence>
<protein>
    <recommendedName>
        <fullName evidence="4">assimilatory sulfite reductase (NADPH)</fullName>
        <ecNumber evidence="4">1.8.1.2</ecNumber>
    </recommendedName>
</protein>
<feature type="domain" description="FAD-binding FR-type" evidence="19">
    <location>
        <begin position="667"/>
        <end position="898"/>
    </location>
</feature>
<keyword evidence="5" id="KW-0813">Transport</keyword>
<dbReference type="GO" id="GO:0003958">
    <property type="term" value="F:NADPH-hemoprotein reductase activity"/>
    <property type="evidence" value="ECO:0007669"/>
    <property type="project" value="UniProtKB-EC"/>
</dbReference>
<dbReference type="Pfam" id="PF17147">
    <property type="entry name" value="PFOR_II"/>
    <property type="match status" value="1"/>
</dbReference>
<keyword evidence="6" id="KW-0004">4Fe-4S</keyword>
<evidence type="ECO:0000256" key="7">
    <source>
        <dbReference type="ARBA" id="ARBA00022630"/>
    </source>
</evidence>
<dbReference type="InterPro" id="IPR003097">
    <property type="entry name" value="CysJ-like_FAD-binding"/>
</dbReference>
<evidence type="ECO:0000256" key="1">
    <source>
        <dbReference type="ARBA" id="ARBA00001917"/>
    </source>
</evidence>
<dbReference type="HOGENOM" id="CLU_003662_1_0_1"/>
<dbReference type="InterPro" id="IPR039261">
    <property type="entry name" value="FNR_nucleotide-bd"/>
</dbReference>